<dbReference type="EMBL" id="CP051774">
    <property type="protein sequence ID" value="QJE98046.1"/>
    <property type="molecule type" value="Genomic_DNA"/>
</dbReference>
<sequence length="285" mass="32070">MPRIALLQSRGFATKEEAFKHHETLIRDAAKGGANIVVTQELFLTPYFCTVEDPAFFDLADPLPGPVTDRLGQLAKELGIVLISSLFEHRGAGLYHNTASIHDADGLLLGLYRKSHIPQDPAFEEKFYFTPGDTGWPVWDTKFGKIGVLICWDQWYPEAARLMALGGAQVLVYPTAIGWLPEEKPTLGDAQHCAWETVQRGHAVANGCYLAAVNRVGTEGNTEFWGRSFVANPYGELVAKASTEKEEILYHDLDLGAVENFRRIWPFFRDRRIDAYDELTKRWRS</sequence>
<dbReference type="InterPro" id="IPR050345">
    <property type="entry name" value="Aliph_Amidase/BUP"/>
</dbReference>
<keyword evidence="4" id="KW-1185">Reference proteome</keyword>
<dbReference type="AlphaFoldDB" id="A0A858RL35"/>
<evidence type="ECO:0000313" key="4">
    <source>
        <dbReference type="Proteomes" id="UP000501812"/>
    </source>
</evidence>
<dbReference type="CDD" id="cd07573">
    <property type="entry name" value="CPA"/>
    <property type="match status" value="1"/>
</dbReference>
<proteinExistence type="predicted"/>
<dbReference type="InterPro" id="IPR003010">
    <property type="entry name" value="C-N_Hydrolase"/>
</dbReference>
<reference evidence="3 4" key="1">
    <citation type="submission" date="2020-04" db="EMBL/GenBank/DDBJ databases">
        <title>Luteolibacter sp. G-1-1-1 isolated from soil.</title>
        <authorList>
            <person name="Dahal R.H."/>
        </authorList>
    </citation>
    <scope>NUCLEOTIDE SEQUENCE [LARGE SCALE GENOMIC DNA]</scope>
    <source>
        <strain evidence="3 4">G-1-1-1</strain>
    </source>
</reference>
<dbReference type="Proteomes" id="UP000501812">
    <property type="component" value="Chromosome"/>
</dbReference>
<dbReference type="PROSITE" id="PS50263">
    <property type="entry name" value="CN_HYDROLASE"/>
    <property type="match status" value="1"/>
</dbReference>
<gene>
    <name evidence="3" type="ORF">HHL09_20405</name>
</gene>
<dbReference type="PANTHER" id="PTHR43674:SF2">
    <property type="entry name" value="BETA-UREIDOPROPIONASE"/>
    <property type="match status" value="1"/>
</dbReference>
<dbReference type="KEGG" id="luo:HHL09_20405"/>
<dbReference type="GO" id="GO:0033388">
    <property type="term" value="P:putrescine biosynthetic process from arginine"/>
    <property type="evidence" value="ECO:0007669"/>
    <property type="project" value="TreeGrafter"/>
</dbReference>
<dbReference type="FunFam" id="3.60.110.10:FF:000010">
    <property type="entry name" value="Carbon-nitrogen hydrolase"/>
    <property type="match status" value="1"/>
</dbReference>
<dbReference type="Pfam" id="PF00795">
    <property type="entry name" value="CN_hydrolase"/>
    <property type="match status" value="1"/>
</dbReference>
<evidence type="ECO:0000313" key="3">
    <source>
        <dbReference type="EMBL" id="QJE98046.1"/>
    </source>
</evidence>
<evidence type="ECO:0000256" key="1">
    <source>
        <dbReference type="ARBA" id="ARBA00022801"/>
    </source>
</evidence>
<feature type="domain" description="CN hydrolase" evidence="2">
    <location>
        <begin position="2"/>
        <end position="255"/>
    </location>
</feature>
<protein>
    <submittedName>
        <fullName evidence="3">Carbon-nitrogen hydrolase</fullName>
    </submittedName>
</protein>
<dbReference type="SUPFAM" id="SSF56317">
    <property type="entry name" value="Carbon-nitrogen hydrolase"/>
    <property type="match status" value="1"/>
</dbReference>
<dbReference type="GO" id="GO:0050126">
    <property type="term" value="F:N-carbamoylputrescine amidase activity"/>
    <property type="evidence" value="ECO:0007669"/>
    <property type="project" value="TreeGrafter"/>
</dbReference>
<evidence type="ECO:0000259" key="2">
    <source>
        <dbReference type="PROSITE" id="PS50263"/>
    </source>
</evidence>
<dbReference type="InterPro" id="IPR036526">
    <property type="entry name" value="C-N_Hydrolase_sf"/>
</dbReference>
<keyword evidence="1 3" id="KW-0378">Hydrolase</keyword>
<dbReference type="PANTHER" id="PTHR43674">
    <property type="entry name" value="NITRILASE C965.09-RELATED"/>
    <property type="match status" value="1"/>
</dbReference>
<organism evidence="3 4">
    <name type="scientific">Luteolibacter luteus</name>
    <dbReference type="NCBI Taxonomy" id="2728835"/>
    <lineage>
        <taxon>Bacteria</taxon>
        <taxon>Pseudomonadati</taxon>
        <taxon>Verrucomicrobiota</taxon>
        <taxon>Verrucomicrobiia</taxon>
        <taxon>Verrucomicrobiales</taxon>
        <taxon>Verrucomicrobiaceae</taxon>
        <taxon>Luteolibacter</taxon>
    </lineage>
</organism>
<dbReference type="Gene3D" id="3.60.110.10">
    <property type="entry name" value="Carbon-nitrogen hydrolase"/>
    <property type="match status" value="1"/>
</dbReference>
<accession>A0A858RL35</accession>
<dbReference type="RefSeq" id="WP_169456480.1">
    <property type="nucleotide sequence ID" value="NZ_CP051774.1"/>
</dbReference>
<name>A0A858RL35_9BACT</name>